<feature type="region of interest" description="Disordered" evidence="1">
    <location>
        <begin position="1838"/>
        <end position="1878"/>
    </location>
</feature>
<feature type="domain" description="DUF4771" evidence="3">
    <location>
        <begin position="1935"/>
        <end position="2080"/>
    </location>
</feature>
<dbReference type="PANTHER" id="PTHR41967">
    <property type="entry name" value="FI19406P1-RELATED"/>
    <property type="match status" value="1"/>
</dbReference>
<feature type="compositionally biased region" description="Polar residues" evidence="1">
    <location>
        <begin position="1219"/>
        <end position="1246"/>
    </location>
</feature>
<evidence type="ECO:0000256" key="1">
    <source>
        <dbReference type="SAM" id="MobiDB-lite"/>
    </source>
</evidence>
<protein>
    <submittedName>
        <fullName evidence="5">Uncharacterized protein LOC100644698 isoform X1</fullName>
    </submittedName>
</protein>
<feature type="compositionally biased region" description="Polar residues" evidence="1">
    <location>
        <begin position="425"/>
        <end position="438"/>
    </location>
</feature>
<feature type="region of interest" description="Disordered" evidence="1">
    <location>
        <begin position="985"/>
        <end position="1008"/>
    </location>
</feature>
<feature type="compositionally biased region" description="Basic and acidic residues" evidence="1">
    <location>
        <begin position="1842"/>
        <end position="1855"/>
    </location>
</feature>
<dbReference type="InterPro" id="IPR031936">
    <property type="entry name" value="DUF4771"/>
</dbReference>
<feature type="compositionally biased region" description="Basic and acidic residues" evidence="1">
    <location>
        <begin position="1080"/>
        <end position="1099"/>
    </location>
</feature>
<dbReference type="PANTHER" id="PTHR41967:SF6">
    <property type="entry name" value="FI19406P1-RELATED"/>
    <property type="match status" value="1"/>
</dbReference>
<evidence type="ECO:0000259" key="2">
    <source>
        <dbReference type="Pfam" id="PF15994"/>
    </source>
</evidence>
<feature type="compositionally biased region" description="Basic and acidic residues" evidence="1">
    <location>
        <begin position="1191"/>
        <end position="1200"/>
    </location>
</feature>
<feature type="compositionally biased region" description="Basic and acidic residues" evidence="1">
    <location>
        <begin position="987"/>
        <end position="1008"/>
    </location>
</feature>
<feature type="compositionally biased region" description="Basic and acidic residues" evidence="1">
    <location>
        <begin position="1121"/>
        <end position="1133"/>
    </location>
</feature>
<evidence type="ECO:0000313" key="4">
    <source>
        <dbReference type="Proteomes" id="UP000835206"/>
    </source>
</evidence>
<evidence type="ECO:0000259" key="3">
    <source>
        <dbReference type="Pfam" id="PF15995"/>
    </source>
</evidence>
<feature type="compositionally biased region" description="Basic and acidic residues" evidence="1">
    <location>
        <begin position="1864"/>
        <end position="1878"/>
    </location>
</feature>
<reference evidence="5" key="1">
    <citation type="submission" date="2025-08" db="UniProtKB">
        <authorList>
            <consortium name="RefSeq"/>
        </authorList>
    </citation>
    <scope>IDENTIFICATION</scope>
</reference>
<gene>
    <name evidence="5" type="primary">LOC100644698</name>
</gene>
<dbReference type="InterPro" id="IPR031935">
    <property type="entry name" value="DUF4770"/>
</dbReference>
<feature type="region of interest" description="Disordered" evidence="1">
    <location>
        <begin position="425"/>
        <end position="479"/>
    </location>
</feature>
<dbReference type="OrthoDB" id="6613664at2759"/>
<dbReference type="Proteomes" id="UP000835206">
    <property type="component" value="Chromosome 15"/>
</dbReference>
<sequence length="2096" mass="243137">MSKVSLRSKTTSSRLRLHRRRKQHAKKLILKPYDFCCSVDNVDPLMQYDRLRSLYRSPSMSLQTITESPTLKLRTEFTNYMERKLRRKSLKNKQFDIGDHRHKNKKNLQISERLRKLYKAKKLYKQHKLEDTDDDFEFEDLHDKKVTSLLQRPLQWYLEDEIIGAKDILWEQKQRAYNEKMNKNVEIGKQKTENMLKQQTDMYPRWYQDFSINQIKNLRMLQCIMQKDCEEMVTGRTQRTLISIGIISTFFTLTSDVIQKLQQYCNCNVIEFLREIYKILTGNYFEEEGYKKFYDCNERIILSAIAFLTLPEAIIELHKRLPPVTISEFLPKPIPPTLSIRKKMKSPYKEKLFIRTDWATFYNRLQDWQEQHRLIPIPNIILPPKNCLLNNYSSAKVNAYYEENKHGKVQNVSENCQLIQIKNNPSQTKQPHNISTKTNQERDTSSISAKQKKYTFSDTKQKDDIPVRIRRNNPSDNSPYFFELNQDQRNSVANELTENNENEKFKSVIGNAISTKRGIPHNSQISTGLNVPSLYGENRLFNFTINGISEKPGPVEYKICGVLQPPQSNKKSWLGEKHAHYIISGASDEPPICPVTYEMTGVANVTPTNSNERFFAVLKLGDGPKKIYPSGRQNLSRHWQEWLQNVDEEFRKIEREANKMIKNIEAITKLVFPGPTCDSCCSCRQTRKSYLKAKGTKAPYFVIDTITEDDNKKKYIVGSMAMHSPALTPPESTVNLLEVIASEDVLTDNLIISGVTNETGETQYFITGSQKEVIRMPARVIERPPPRPLRNVPPCICAIQQIFTKGSFPNVSHDNIPWTKEEGLCFGRKFRPQESPAYSCKKYPGNKSCRRSPFTHDINRLKRRVEMAKQKQGDEATGKKKMYSIADFQPCGDEHGMNICGGPWNALHTLTSEELKEQEKLRKEILRGPSCGKRPGQAVCEGTFGERIPLKPQQIFIEEEIPGEDIEEEEEEVEGEELIQPPPVKAKGKEKERDKKCHMSPEAIEARRQRVVEKKVKKFVPDPSYPGYDDPWNIFRTAPSEKESKTDFKKLLKLSSPKPPGTAVQSKTLMDEIGKSALHEDISKSEIRKNHPIVKESKKISPTHPARNTSEQISKKRNREKLKSEEKISEKGFKKSHKKGFKKNQERMIETKSEYDKNVIRKSEESKKKYNQVTKRDTTKDKVQDQSTPKLVKDKHDQKLNMKSIGNPSPPKYLEKISYGSNPTKSNIGKETSAIKSQQNMRNVSEVNKRNKKRMSSKKSNHRSITSSNIKKKTISKQLSMRKSVRRDKKKDVINQDVDPEAVYRNKINELKNMMKSSELYPYNIKPAEIPDDLPTKCQLEYEDSETTIDTVQVEEDAGIQLPTKGPCGWRTKSEQQLPTKKTLIYLTDPDYPSETVPVRSGGKPCVCRDNRAKKKILLYNIGGLIGGKKNGEEKKLLRKKKDEDKKMQVIDGVIYYTPPPSPRRSNEYVPEYDLYESPYDMCLTQRKDRSLKFLDQYGRPKISEVSKNRDSCGCNEYVETYGIQNVDENEKKAQLLKELESRDKLITAKPPKDRWNLALKDVGLIDYFTRCRDSLPCWLRCAKFNKVGCPISYRELKTKRPVCECKYERKILEHKEEKVKWKQRQKRLKSLKKQPYVNIADISKLLIPNTKLMISDVKRIPREDEYIDDIKYCITGVAENYDHLPPKQIVGGIYMVTPIQTPEPSEHEISCVCLHRHWSPMKITPGPLPKPEEILLAEKKCRQEAVKEAFRQIYAPQSAYHIHDDHSCKEKCGGYLEMENDKNTGKDKQVVQDNNRYIASHLQKPTSIKGKLTNSARHIKSNIDDLQIITEVKNLPMQKSSETKARSSHKENKDTNVAGQKTFENKVKSSRKEDRDFKIERRDQKYVNVSQKQVYRETRGDIQNDPIELNVENIDIWDKETEENSDDSKCYLMAIVKIELKKMAAEGFLFAKLPKCFLMPQLQYWLMYRKGLSFSDAAKNKSIRNSIKMWNTLDMGAAKSKIIVPSLKMTKIQLRKLTYDDAQEIKTKIALKKAIFYSRVRKERVLYSRSMWNSMEYGKFPSVSFKQAYFTYMASKEADGYVFKPWLPSEVHEMN</sequence>
<proteinExistence type="predicted"/>
<feature type="compositionally biased region" description="Polar residues" evidence="1">
    <location>
        <begin position="445"/>
        <end position="458"/>
    </location>
</feature>
<evidence type="ECO:0000313" key="5">
    <source>
        <dbReference type="RefSeq" id="XP_012172506.2"/>
    </source>
</evidence>
<accession>A0A9B2JPX9</accession>
<dbReference type="Pfam" id="PF15994">
    <property type="entry name" value="DUF4770"/>
    <property type="match status" value="1"/>
</dbReference>
<feature type="region of interest" description="Disordered" evidence="1">
    <location>
        <begin position="1080"/>
        <end position="1267"/>
    </location>
</feature>
<name>A0A9B2JPX9_BOMTE</name>
<dbReference type="RefSeq" id="XP_012172506.2">
    <property type="nucleotide sequence ID" value="XM_012317116.3"/>
</dbReference>
<dbReference type="Pfam" id="PF15995">
    <property type="entry name" value="DUF4771"/>
    <property type="match status" value="1"/>
</dbReference>
<dbReference type="GeneID" id="100644698"/>
<dbReference type="KEGG" id="bter:100644698"/>
<feature type="region of interest" description="Disordered" evidence="1">
    <location>
        <begin position="1"/>
        <end position="20"/>
    </location>
</feature>
<feature type="compositionally biased region" description="Basic residues" evidence="1">
    <location>
        <begin position="1250"/>
        <end position="1262"/>
    </location>
</feature>
<feature type="domain" description="DUF4770" evidence="2">
    <location>
        <begin position="255"/>
        <end position="329"/>
    </location>
</feature>
<keyword evidence="4" id="KW-1185">Reference proteome</keyword>
<feature type="compositionally biased region" description="Low complexity" evidence="1">
    <location>
        <begin position="1"/>
        <end position="14"/>
    </location>
</feature>
<feature type="compositionally biased region" description="Basic and acidic residues" evidence="1">
    <location>
        <begin position="1143"/>
        <end position="1184"/>
    </location>
</feature>
<organism evidence="4 5">
    <name type="scientific">Bombus terrestris</name>
    <name type="common">Buff-tailed bumblebee</name>
    <name type="synonym">Apis terrestris</name>
    <dbReference type="NCBI Taxonomy" id="30195"/>
    <lineage>
        <taxon>Eukaryota</taxon>
        <taxon>Metazoa</taxon>
        <taxon>Ecdysozoa</taxon>
        <taxon>Arthropoda</taxon>
        <taxon>Hexapoda</taxon>
        <taxon>Insecta</taxon>
        <taxon>Pterygota</taxon>
        <taxon>Neoptera</taxon>
        <taxon>Endopterygota</taxon>
        <taxon>Hymenoptera</taxon>
        <taxon>Apocrita</taxon>
        <taxon>Aculeata</taxon>
        <taxon>Apoidea</taxon>
        <taxon>Anthophila</taxon>
        <taxon>Apidae</taxon>
        <taxon>Bombus</taxon>
        <taxon>Bombus</taxon>
    </lineage>
</organism>